<keyword evidence="2" id="KW-1015">Disulfide bond</keyword>
<feature type="chain" id="PRO_5001739141" evidence="4">
    <location>
        <begin position="27"/>
        <end position="181"/>
    </location>
</feature>
<reference evidence="6 7" key="1">
    <citation type="journal article" date="2014" name="Science">
        <title>Plant genetics. Early allopolyploid evolution in the post-Neolithic Brassica napus oilseed genome.</title>
        <authorList>
            <person name="Chalhoub B."/>
            <person name="Denoeud F."/>
            <person name="Liu S."/>
            <person name="Parkin I.A."/>
            <person name="Tang H."/>
            <person name="Wang X."/>
            <person name="Chiquet J."/>
            <person name="Belcram H."/>
            <person name="Tong C."/>
            <person name="Samans B."/>
            <person name="Correa M."/>
            <person name="Da Silva C."/>
            <person name="Just J."/>
            <person name="Falentin C."/>
            <person name="Koh C.S."/>
            <person name="Le Clainche I."/>
            <person name="Bernard M."/>
            <person name="Bento P."/>
            <person name="Noel B."/>
            <person name="Labadie K."/>
            <person name="Alberti A."/>
            <person name="Charles M."/>
            <person name="Arnaud D."/>
            <person name="Guo H."/>
            <person name="Daviaud C."/>
            <person name="Alamery S."/>
            <person name="Jabbari K."/>
            <person name="Zhao M."/>
            <person name="Edger P.P."/>
            <person name="Chelaifa H."/>
            <person name="Tack D."/>
            <person name="Lassalle G."/>
            <person name="Mestiri I."/>
            <person name="Schnel N."/>
            <person name="Le Paslier M.C."/>
            <person name="Fan G."/>
            <person name="Renault V."/>
            <person name="Bayer P.E."/>
            <person name="Golicz A.A."/>
            <person name="Manoli S."/>
            <person name="Lee T.H."/>
            <person name="Thi V.H."/>
            <person name="Chalabi S."/>
            <person name="Hu Q."/>
            <person name="Fan C."/>
            <person name="Tollenaere R."/>
            <person name="Lu Y."/>
            <person name="Battail C."/>
            <person name="Shen J."/>
            <person name="Sidebottom C.H."/>
            <person name="Wang X."/>
            <person name="Canaguier A."/>
            <person name="Chauveau A."/>
            <person name="Berard A."/>
            <person name="Deniot G."/>
            <person name="Guan M."/>
            <person name="Liu Z."/>
            <person name="Sun F."/>
            <person name="Lim Y.P."/>
            <person name="Lyons E."/>
            <person name="Town C.D."/>
            <person name="Bancroft I."/>
            <person name="Wang X."/>
            <person name="Meng J."/>
            <person name="Ma J."/>
            <person name="Pires J.C."/>
            <person name="King G.J."/>
            <person name="Brunel D."/>
            <person name="Delourme R."/>
            <person name="Renard M."/>
            <person name="Aury J.M."/>
            <person name="Adams K.L."/>
            <person name="Batley J."/>
            <person name="Snowdon R.J."/>
            <person name="Tost J."/>
            <person name="Edwards D."/>
            <person name="Zhou Y."/>
            <person name="Hua W."/>
            <person name="Sharpe A.G."/>
            <person name="Paterson A.H."/>
            <person name="Guan C."/>
            <person name="Wincker P."/>
        </authorList>
    </citation>
    <scope>NUCLEOTIDE SEQUENCE [LARGE SCALE GENOMIC DNA]</scope>
    <source>
        <strain evidence="7">cv. Darmor-bzh</strain>
    </source>
</reference>
<evidence type="ECO:0000313" key="7">
    <source>
        <dbReference type="Proteomes" id="UP000028999"/>
    </source>
</evidence>
<name>A0A078JBK3_BRANA</name>
<dbReference type="Gene3D" id="1.20.140.40">
    <property type="entry name" value="Invertase/pectin methylesterase inhibitor family protein"/>
    <property type="match status" value="1"/>
</dbReference>
<evidence type="ECO:0000256" key="4">
    <source>
        <dbReference type="SAM" id="SignalP"/>
    </source>
</evidence>
<dbReference type="AlphaFoldDB" id="A0A078JBK3"/>
<proteinExistence type="inferred from homology"/>
<dbReference type="SMART" id="SM00856">
    <property type="entry name" value="PMEI"/>
    <property type="match status" value="1"/>
</dbReference>
<dbReference type="Proteomes" id="UP000028999">
    <property type="component" value="Unassembled WGS sequence"/>
</dbReference>
<dbReference type="InterPro" id="IPR035513">
    <property type="entry name" value="Invertase/methylesterase_inhib"/>
</dbReference>
<evidence type="ECO:0000313" key="6">
    <source>
        <dbReference type="EMBL" id="CDY63489.1"/>
    </source>
</evidence>
<evidence type="ECO:0000259" key="5">
    <source>
        <dbReference type="SMART" id="SM00856"/>
    </source>
</evidence>
<dbReference type="InterPro" id="IPR052421">
    <property type="entry name" value="PCW_Enzyme_Inhibitor"/>
</dbReference>
<accession>A0A078JBK3</accession>
<feature type="signal peptide" evidence="4">
    <location>
        <begin position="1"/>
        <end position="26"/>
    </location>
</feature>
<evidence type="ECO:0000256" key="1">
    <source>
        <dbReference type="ARBA" id="ARBA00022729"/>
    </source>
</evidence>
<protein>
    <submittedName>
        <fullName evidence="6">BnaAnng18940D protein</fullName>
    </submittedName>
</protein>
<dbReference type="GO" id="GO:0046910">
    <property type="term" value="F:pectinesterase inhibitor activity"/>
    <property type="evidence" value="ECO:0007669"/>
    <property type="project" value="InterPro"/>
</dbReference>
<feature type="domain" description="Pectinesterase inhibitor" evidence="5">
    <location>
        <begin position="26"/>
        <end position="177"/>
    </location>
</feature>
<dbReference type="Gramene" id="CDY63489">
    <property type="protein sequence ID" value="CDY63489"/>
    <property type="gene ID" value="GSBRNA2T00039334001"/>
</dbReference>
<dbReference type="GO" id="GO:0004857">
    <property type="term" value="F:enzyme inhibitor activity"/>
    <property type="evidence" value="ECO:0000318"/>
    <property type="project" value="GO_Central"/>
</dbReference>
<dbReference type="GO" id="GO:0009505">
    <property type="term" value="C:plant-type cell wall"/>
    <property type="evidence" value="ECO:0000318"/>
    <property type="project" value="GO_Central"/>
</dbReference>
<dbReference type="InterPro" id="IPR034086">
    <property type="entry name" value="PMEI_plant"/>
</dbReference>
<dbReference type="OMA" id="CLESHLH"/>
<comment type="similarity">
    <text evidence="3">Belongs to the PMEI family.</text>
</comment>
<dbReference type="NCBIfam" id="TIGR01614">
    <property type="entry name" value="PME_inhib"/>
    <property type="match status" value="1"/>
</dbReference>
<dbReference type="SMR" id="A0A078JBK3"/>
<gene>
    <name evidence="6" type="primary">BnaAnng18940D</name>
    <name evidence="6" type="ORF">GSBRNA2T00039334001</name>
</gene>
<dbReference type="InterPro" id="IPR006501">
    <property type="entry name" value="Pectinesterase_inhib_dom"/>
</dbReference>
<dbReference type="SUPFAM" id="SSF101148">
    <property type="entry name" value="Plant invertase/pectin methylesterase inhibitor"/>
    <property type="match status" value="1"/>
</dbReference>
<dbReference type="PaxDb" id="3708-A0A078JBK3"/>
<keyword evidence="1 4" id="KW-0732">Signal</keyword>
<organism evidence="6 7">
    <name type="scientific">Brassica napus</name>
    <name type="common">Rape</name>
    <dbReference type="NCBI Taxonomy" id="3708"/>
    <lineage>
        <taxon>Eukaryota</taxon>
        <taxon>Viridiplantae</taxon>
        <taxon>Streptophyta</taxon>
        <taxon>Embryophyta</taxon>
        <taxon>Tracheophyta</taxon>
        <taxon>Spermatophyta</taxon>
        <taxon>Magnoliopsida</taxon>
        <taxon>eudicotyledons</taxon>
        <taxon>Gunneridae</taxon>
        <taxon>Pentapetalae</taxon>
        <taxon>rosids</taxon>
        <taxon>malvids</taxon>
        <taxon>Brassicales</taxon>
        <taxon>Brassicaceae</taxon>
        <taxon>Brassiceae</taxon>
        <taxon>Brassica</taxon>
    </lineage>
</organism>
<keyword evidence="7" id="KW-1185">Reference proteome</keyword>
<dbReference type="FunFam" id="1.20.140.40:FF:000008">
    <property type="entry name" value="Invertase/pectin methylesterase inhibitor family protein"/>
    <property type="match status" value="1"/>
</dbReference>
<sequence>MMMMKMIKFLLVTLIVVLSGPIPIYADKGLMIRECHNARVPTICMQCLESDPASVHADPVGIAGIVIYCLNSNLNVLTKQCSNITKLLLKKEKDGDAIRKALEGCKKDLSETMTKALPDAKKGLKTGEYDKAGQSIKHALGFPLMCGNNLQAAEFVSPTVYSQINIYAQLSDAAMRIIDRF</sequence>
<dbReference type="CDD" id="cd15797">
    <property type="entry name" value="PMEI"/>
    <property type="match status" value="1"/>
</dbReference>
<dbReference type="PANTHER" id="PTHR36710:SF18">
    <property type="entry name" value="PECTINESTERASE INHIBITOR 5-RELATED"/>
    <property type="match status" value="1"/>
</dbReference>
<evidence type="ECO:0000256" key="3">
    <source>
        <dbReference type="ARBA" id="ARBA00038471"/>
    </source>
</evidence>
<dbReference type="Pfam" id="PF04043">
    <property type="entry name" value="PMEI"/>
    <property type="match status" value="1"/>
</dbReference>
<dbReference type="PANTHER" id="PTHR36710">
    <property type="entry name" value="PECTINESTERASE INHIBITOR-LIKE"/>
    <property type="match status" value="1"/>
</dbReference>
<dbReference type="STRING" id="3708.A0A078JBK3"/>
<dbReference type="EMBL" id="LK034306">
    <property type="protein sequence ID" value="CDY63489.1"/>
    <property type="molecule type" value="Genomic_DNA"/>
</dbReference>
<dbReference type="GO" id="GO:0009827">
    <property type="term" value="P:plant-type cell wall modification"/>
    <property type="evidence" value="ECO:0000318"/>
    <property type="project" value="GO_Central"/>
</dbReference>
<evidence type="ECO:0000256" key="2">
    <source>
        <dbReference type="ARBA" id="ARBA00023157"/>
    </source>
</evidence>